<dbReference type="PANTHER" id="PTHR42690">
    <property type="entry name" value="THREONINE SYNTHASE FAMILY MEMBER"/>
    <property type="match status" value="1"/>
</dbReference>
<dbReference type="NCBIfam" id="TIGR00260">
    <property type="entry name" value="thrC"/>
    <property type="match status" value="1"/>
</dbReference>
<accession>A0A2S1SI38</accession>
<comment type="cofactor">
    <cofactor evidence="1 12">
        <name>pyridoxal 5'-phosphate</name>
        <dbReference type="ChEBI" id="CHEBI:597326"/>
    </cofactor>
</comment>
<protein>
    <recommendedName>
        <fullName evidence="5 11">Threonine synthase</fullName>
        <ecNumber evidence="4 11">4.2.3.1</ecNumber>
    </recommendedName>
</protein>
<sequence>MKYYSLNRNAPNVSFQQAVIQGLAPDKGLYFPEKITSLTQNFFDNIESLSNEEIAFETIRQFVGNEIPESELKKIISETLCFDFPTVKVDDNVFSLELYHGPTMAFKDVGARFMARCLAYFNRNNPDLHNTVLVATSGDTGGAVASGFLGVKGVDVVILYPSGKVSDVQERQLTTLGQNITALEVDGVFDDCQDMVKQAFLDDDLKSRNLTSANSINIARWLPQMFYIFFAYKQLKKQNKPIILSCPSGNFGNICAGIMAKRLGLPIARFVASTNANDTVPRFLENGKYEPKPSKATISNAMDVGNPSNFIRIQELYHHDLAEFEKDFSSYSFTDEDTKSAMTSIYGKTGYIAEPHGAVGYLGLKKEMEKRPGSIGVFLETAHPIKFPENVEPLLGITLDIPEQIQSVLGKEKKSVKITSYSALKDFLMVQ</sequence>
<keyword evidence="6" id="KW-0028">Amino-acid biosynthesis</keyword>
<dbReference type="PANTHER" id="PTHR42690:SF1">
    <property type="entry name" value="THREONINE SYNTHASE-LIKE 2"/>
    <property type="match status" value="1"/>
</dbReference>
<dbReference type="InterPro" id="IPR001926">
    <property type="entry name" value="TrpB-like_PALP"/>
</dbReference>
<keyword evidence="16" id="KW-1185">Reference proteome</keyword>
<comment type="pathway">
    <text evidence="2">Amino-acid biosynthesis; L-threonine biosynthesis; L-threonine from L-aspartate: step 5/5.</text>
</comment>
<dbReference type="KEGG" id="fpal:HYN49_09280"/>
<dbReference type="InterPro" id="IPR051166">
    <property type="entry name" value="Threonine_Synthase"/>
</dbReference>
<proteinExistence type="inferred from homology"/>
<feature type="domain" description="Threonine synthase N-terminal" evidence="14">
    <location>
        <begin position="2"/>
        <end position="79"/>
    </location>
</feature>
<dbReference type="EMBL" id="CP029187">
    <property type="protein sequence ID" value="AWI26073.1"/>
    <property type="molecule type" value="Genomic_DNA"/>
</dbReference>
<evidence type="ECO:0000259" key="14">
    <source>
        <dbReference type="Pfam" id="PF14821"/>
    </source>
</evidence>
<dbReference type="Proteomes" id="UP000244937">
    <property type="component" value="Chromosome"/>
</dbReference>
<evidence type="ECO:0000256" key="9">
    <source>
        <dbReference type="ARBA" id="ARBA00023239"/>
    </source>
</evidence>
<organism evidence="15 16">
    <name type="scientific">Flavobacterium pallidum</name>
    <dbReference type="NCBI Taxonomy" id="2172098"/>
    <lineage>
        <taxon>Bacteria</taxon>
        <taxon>Pseudomonadati</taxon>
        <taxon>Bacteroidota</taxon>
        <taxon>Flavobacteriia</taxon>
        <taxon>Flavobacteriales</taxon>
        <taxon>Flavobacteriaceae</taxon>
        <taxon>Flavobacterium</taxon>
    </lineage>
</organism>
<feature type="modified residue" description="N6-(pyridoxal phosphate)lysine" evidence="12">
    <location>
        <position position="107"/>
    </location>
</feature>
<dbReference type="UniPathway" id="UPA00050">
    <property type="reaction ID" value="UER00065"/>
</dbReference>
<dbReference type="Gene3D" id="3.90.1380.10">
    <property type="entry name" value="Threonine synthase, N-terminal domain"/>
    <property type="match status" value="1"/>
</dbReference>
<dbReference type="OrthoDB" id="9763107at2"/>
<comment type="similarity">
    <text evidence="3">Belongs to the threonine synthase family.</text>
</comment>
<evidence type="ECO:0000256" key="6">
    <source>
        <dbReference type="ARBA" id="ARBA00022605"/>
    </source>
</evidence>
<keyword evidence="8 12" id="KW-0663">Pyridoxal phosphate</keyword>
<evidence type="ECO:0000256" key="4">
    <source>
        <dbReference type="ARBA" id="ARBA00013028"/>
    </source>
</evidence>
<evidence type="ECO:0000256" key="11">
    <source>
        <dbReference type="NCBIfam" id="TIGR00260"/>
    </source>
</evidence>
<evidence type="ECO:0000256" key="3">
    <source>
        <dbReference type="ARBA" id="ARBA00005517"/>
    </source>
</evidence>
<dbReference type="EC" id="4.2.3.1" evidence="4 11"/>
<evidence type="ECO:0000256" key="5">
    <source>
        <dbReference type="ARBA" id="ARBA00018679"/>
    </source>
</evidence>
<evidence type="ECO:0000313" key="16">
    <source>
        <dbReference type="Proteomes" id="UP000244937"/>
    </source>
</evidence>
<evidence type="ECO:0000256" key="2">
    <source>
        <dbReference type="ARBA" id="ARBA00004979"/>
    </source>
</evidence>
<reference evidence="15 16" key="1">
    <citation type="submission" date="2018-05" db="EMBL/GenBank/DDBJ databases">
        <title>Genome sequencing of Flavobacterium sp. HYN0049.</title>
        <authorList>
            <person name="Yi H."/>
            <person name="Baek C."/>
        </authorList>
    </citation>
    <scope>NUCLEOTIDE SEQUENCE [LARGE SCALE GENOMIC DNA]</scope>
    <source>
        <strain evidence="15 16">HYN0049</strain>
    </source>
</reference>
<gene>
    <name evidence="15" type="ORF">HYN49_09280</name>
</gene>
<dbReference type="GO" id="GO:0030170">
    <property type="term" value="F:pyridoxal phosphate binding"/>
    <property type="evidence" value="ECO:0007669"/>
    <property type="project" value="InterPro"/>
</dbReference>
<dbReference type="InterPro" id="IPR004450">
    <property type="entry name" value="Thr_synthase-like"/>
</dbReference>
<comment type="catalytic activity">
    <reaction evidence="10">
        <text>O-phospho-L-homoserine + H2O = L-threonine + phosphate</text>
        <dbReference type="Rhea" id="RHEA:10840"/>
        <dbReference type="ChEBI" id="CHEBI:15377"/>
        <dbReference type="ChEBI" id="CHEBI:43474"/>
        <dbReference type="ChEBI" id="CHEBI:57590"/>
        <dbReference type="ChEBI" id="CHEBI:57926"/>
        <dbReference type="EC" id="4.2.3.1"/>
    </reaction>
</comment>
<dbReference type="InterPro" id="IPR037158">
    <property type="entry name" value="Thr_synth_N_sf"/>
</dbReference>
<dbReference type="Pfam" id="PF00291">
    <property type="entry name" value="PALP"/>
    <property type="match status" value="1"/>
</dbReference>
<dbReference type="InterPro" id="IPR029144">
    <property type="entry name" value="Thr_synth_N"/>
</dbReference>
<dbReference type="PROSITE" id="PS00165">
    <property type="entry name" value="DEHYDRATASE_SER_THR"/>
    <property type="match status" value="1"/>
</dbReference>
<keyword evidence="7" id="KW-0791">Threonine biosynthesis</keyword>
<dbReference type="SUPFAM" id="SSF53686">
    <property type="entry name" value="Tryptophan synthase beta subunit-like PLP-dependent enzymes"/>
    <property type="match status" value="1"/>
</dbReference>
<dbReference type="InterPro" id="IPR036052">
    <property type="entry name" value="TrpB-like_PALP_sf"/>
</dbReference>
<evidence type="ECO:0000256" key="8">
    <source>
        <dbReference type="ARBA" id="ARBA00022898"/>
    </source>
</evidence>
<feature type="domain" description="Tryptophan synthase beta chain-like PALP" evidence="13">
    <location>
        <begin position="93"/>
        <end position="369"/>
    </location>
</feature>
<evidence type="ECO:0000256" key="1">
    <source>
        <dbReference type="ARBA" id="ARBA00001933"/>
    </source>
</evidence>
<evidence type="ECO:0000259" key="13">
    <source>
        <dbReference type="Pfam" id="PF00291"/>
    </source>
</evidence>
<dbReference type="InterPro" id="IPR000634">
    <property type="entry name" value="Ser/Thr_deHydtase_PyrdxlP-BS"/>
</dbReference>
<keyword evidence="9" id="KW-0456">Lyase</keyword>
<dbReference type="Gene3D" id="3.40.50.1100">
    <property type="match status" value="2"/>
</dbReference>
<evidence type="ECO:0000256" key="10">
    <source>
        <dbReference type="ARBA" id="ARBA00049144"/>
    </source>
</evidence>
<dbReference type="GO" id="GO:0009088">
    <property type="term" value="P:threonine biosynthetic process"/>
    <property type="evidence" value="ECO:0007669"/>
    <property type="project" value="UniProtKB-UniRule"/>
</dbReference>
<dbReference type="GO" id="GO:0004795">
    <property type="term" value="F:threonine synthase activity"/>
    <property type="evidence" value="ECO:0007669"/>
    <property type="project" value="UniProtKB-UniRule"/>
</dbReference>
<dbReference type="Pfam" id="PF14821">
    <property type="entry name" value="Thr_synth_N"/>
    <property type="match status" value="1"/>
</dbReference>
<evidence type="ECO:0000313" key="15">
    <source>
        <dbReference type="EMBL" id="AWI26073.1"/>
    </source>
</evidence>
<dbReference type="RefSeq" id="WP_108903851.1">
    <property type="nucleotide sequence ID" value="NZ_CP029187.1"/>
</dbReference>
<name>A0A2S1SI38_9FLAO</name>
<evidence type="ECO:0000256" key="7">
    <source>
        <dbReference type="ARBA" id="ARBA00022697"/>
    </source>
</evidence>
<evidence type="ECO:0000256" key="12">
    <source>
        <dbReference type="PIRSR" id="PIRSR604450-51"/>
    </source>
</evidence>
<dbReference type="AlphaFoldDB" id="A0A2S1SI38"/>